<dbReference type="Gene3D" id="3.90.550.10">
    <property type="entry name" value="Spore Coat Polysaccharide Biosynthesis Protein SpsA, Chain A"/>
    <property type="match status" value="1"/>
</dbReference>
<feature type="transmembrane region" description="Helical" evidence="15">
    <location>
        <begin position="6"/>
        <end position="25"/>
    </location>
</feature>
<dbReference type="UniPathway" id="UPA00222"/>
<keyword evidence="8 16" id="KW-0808">Transferase</keyword>
<dbReference type="EMBL" id="CP034458">
    <property type="protein sequence ID" value="QBM88482.1"/>
    <property type="molecule type" value="Genomic_DNA"/>
</dbReference>
<evidence type="ECO:0000256" key="11">
    <source>
        <dbReference type="ARBA" id="ARBA00023136"/>
    </source>
</evidence>
<evidence type="ECO:0000256" key="1">
    <source>
        <dbReference type="ARBA" id="ARBA00004141"/>
    </source>
</evidence>
<dbReference type="GO" id="GO:0008120">
    <property type="term" value="F:ceramide glucosyltransferase activity"/>
    <property type="evidence" value="ECO:0007669"/>
    <property type="project" value="UniProtKB-EC"/>
</dbReference>
<evidence type="ECO:0000313" key="17">
    <source>
        <dbReference type="Proteomes" id="UP000292447"/>
    </source>
</evidence>
<evidence type="ECO:0000256" key="8">
    <source>
        <dbReference type="ARBA" id="ARBA00022679"/>
    </source>
</evidence>
<keyword evidence="11 15" id="KW-0472">Membrane</keyword>
<dbReference type="Proteomes" id="UP000292447">
    <property type="component" value="Chromosome III"/>
</dbReference>
<keyword evidence="10 15" id="KW-1133">Transmembrane helix</keyword>
<reference evidence="17" key="1">
    <citation type="submission" date="2019-03" db="EMBL/GenBank/DDBJ databases">
        <title>Snf2 controls pulcherriminic acid biosynthesis and connects pigmentation and antifungal activity of the yeast Metschnikowia pulcherrima.</title>
        <authorList>
            <person name="Gore-Lloyd D."/>
            <person name="Sumann I."/>
            <person name="Brachmann A.O."/>
            <person name="Schneeberger K."/>
            <person name="Ortiz-Merino R.A."/>
            <person name="Moreno-Beltran M."/>
            <person name="Schlaefli M."/>
            <person name="Kirner P."/>
            <person name="Santos Kron A."/>
            <person name="Wolfe K.H."/>
            <person name="Piel J."/>
            <person name="Ahrens C.H."/>
            <person name="Henk D."/>
            <person name="Freimoser F.M."/>
        </authorList>
    </citation>
    <scope>NUCLEOTIDE SEQUENCE [LARGE SCALE GENOMIC DNA]</scope>
    <source>
        <strain evidence="17">APC 1.2</strain>
    </source>
</reference>
<dbReference type="PANTHER" id="PTHR12726:SF0">
    <property type="entry name" value="CERAMIDE GLUCOSYLTRANSFERASE"/>
    <property type="match status" value="1"/>
</dbReference>
<dbReference type="PANTHER" id="PTHR12726">
    <property type="entry name" value="CERAMIDE GLUCOSYLTRANSFERASE"/>
    <property type="match status" value="1"/>
</dbReference>
<evidence type="ECO:0000256" key="2">
    <source>
        <dbReference type="ARBA" id="ARBA00004760"/>
    </source>
</evidence>
<dbReference type="AlphaFoldDB" id="A0A4P6XM60"/>
<keyword evidence="17" id="KW-1185">Reference proteome</keyword>
<comment type="pathway">
    <text evidence="3">Sphingolipid metabolism.</text>
</comment>
<accession>A0A4P6XM60</accession>
<keyword evidence="9 15" id="KW-0812">Transmembrane</keyword>
<evidence type="ECO:0000256" key="4">
    <source>
        <dbReference type="ARBA" id="ARBA00006739"/>
    </source>
</evidence>
<evidence type="ECO:0000256" key="7">
    <source>
        <dbReference type="ARBA" id="ARBA00022676"/>
    </source>
</evidence>
<proteinExistence type="inferred from homology"/>
<dbReference type="GO" id="GO:0006679">
    <property type="term" value="P:glucosylceramide biosynthetic process"/>
    <property type="evidence" value="ECO:0007669"/>
    <property type="project" value="TreeGrafter"/>
</dbReference>
<evidence type="ECO:0000256" key="10">
    <source>
        <dbReference type="ARBA" id="ARBA00022989"/>
    </source>
</evidence>
<sequence length="476" mass="53739">MIGTILAYVFLLWYAIMLTAAFCGFRCIYTRFAHPAPAPSSLSHGDHLLSKIRGENPDFEHLEPVSIVRPVKGLDPELASCLELSFLQNYPLEKLEVIFCVAEATDAAIPVLKGLLAKYPKVDAHILVLPAEGDYFGPNPKVNNLAKGFKRAKYDLVWIMDLNVWASRNLLANLVAAMMHNTNCGAYLGNTARRVKLVHHVPLALALDNRSGPGSLLDEMFLFTSHLKFYVSLNNLAIAPCVNGKLNLYRKLDLDHAVARIPLQRLPFFSDANVILDARRVAEKGPGHLMEFFAKYIGEDNMIGIALWEYCGGRTALTGDVVVQPLQTQNQADSLREYCNRRVRWLRVRKYMVLAATLVEPTTELIICGLMGTYAVSVLIFGRLFSARFFVFHMACWLVCDYVQYHVWARHINSVTQGPLWLHAIGPSRSLHLWVKTWCLRELLALPIWVAAMVGHEIEWRGKPFRIKKDLSVEEL</sequence>
<dbReference type="InterPro" id="IPR025993">
    <property type="entry name" value="Ceramide_glucosylTrfase"/>
</dbReference>
<keyword evidence="7" id="KW-0328">Glycosyltransferase</keyword>
<comment type="similarity">
    <text evidence="4">Belongs to the glycosyltransferase 2 family.</text>
</comment>
<dbReference type="Pfam" id="PF13506">
    <property type="entry name" value="Glyco_transf_21"/>
    <property type="match status" value="1"/>
</dbReference>
<evidence type="ECO:0000256" key="13">
    <source>
        <dbReference type="ARBA" id="ARBA00031543"/>
    </source>
</evidence>
<dbReference type="SUPFAM" id="SSF53448">
    <property type="entry name" value="Nucleotide-diphospho-sugar transferases"/>
    <property type="match status" value="1"/>
</dbReference>
<evidence type="ECO:0000256" key="12">
    <source>
        <dbReference type="ARBA" id="ARBA00031017"/>
    </source>
</evidence>
<evidence type="ECO:0000256" key="14">
    <source>
        <dbReference type="ARBA" id="ARBA00032575"/>
    </source>
</evidence>
<evidence type="ECO:0000256" key="5">
    <source>
        <dbReference type="ARBA" id="ARBA00012699"/>
    </source>
</evidence>
<organism evidence="16 17">
    <name type="scientific">Metschnikowia aff. pulcherrima</name>
    <dbReference type="NCBI Taxonomy" id="2163413"/>
    <lineage>
        <taxon>Eukaryota</taxon>
        <taxon>Fungi</taxon>
        <taxon>Dikarya</taxon>
        <taxon>Ascomycota</taxon>
        <taxon>Saccharomycotina</taxon>
        <taxon>Pichiomycetes</taxon>
        <taxon>Metschnikowiaceae</taxon>
        <taxon>Metschnikowia</taxon>
    </lineage>
</organism>
<dbReference type="STRING" id="2163413.A0A4P6XM60"/>
<evidence type="ECO:0000256" key="9">
    <source>
        <dbReference type="ARBA" id="ARBA00022692"/>
    </source>
</evidence>
<evidence type="ECO:0000256" key="3">
    <source>
        <dbReference type="ARBA" id="ARBA00004991"/>
    </source>
</evidence>
<gene>
    <name evidence="16" type="primary">MPUL0C04500</name>
    <name evidence="16" type="ORF">METSCH_C04500</name>
</gene>
<dbReference type="EC" id="2.4.1.80" evidence="5"/>
<dbReference type="GO" id="GO:0016020">
    <property type="term" value="C:membrane"/>
    <property type="evidence" value="ECO:0007669"/>
    <property type="project" value="UniProtKB-SubCell"/>
</dbReference>
<name>A0A4P6XM60_9ASCO</name>
<protein>
    <recommendedName>
        <fullName evidence="6">Ceramide glucosyltransferase</fullName>
        <ecNumber evidence="5">2.4.1.80</ecNumber>
    </recommendedName>
    <alternativeName>
        <fullName evidence="13">Glucosylceramide synthase</fullName>
    </alternativeName>
    <alternativeName>
        <fullName evidence="14">UDP-glucose ceramide glucosyltransferase</fullName>
    </alternativeName>
    <alternativeName>
        <fullName evidence="12">UDP-glucose:N-acylsphingosine D-glucosyltransferase</fullName>
    </alternativeName>
</protein>
<evidence type="ECO:0000256" key="6">
    <source>
        <dbReference type="ARBA" id="ARBA00019988"/>
    </source>
</evidence>
<evidence type="ECO:0000313" key="16">
    <source>
        <dbReference type="EMBL" id="QBM88482.1"/>
    </source>
</evidence>
<comment type="pathway">
    <text evidence="2">Lipid metabolism; sphingolipid metabolism.</text>
</comment>
<comment type="subcellular location">
    <subcellularLocation>
        <location evidence="1">Membrane</location>
        <topology evidence="1">Multi-pass membrane protein</topology>
    </subcellularLocation>
</comment>
<evidence type="ECO:0000256" key="15">
    <source>
        <dbReference type="SAM" id="Phobius"/>
    </source>
</evidence>
<dbReference type="InterPro" id="IPR029044">
    <property type="entry name" value="Nucleotide-diphossugar_trans"/>
</dbReference>